<evidence type="ECO:0000256" key="2">
    <source>
        <dbReference type="PROSITE-ProRule" id="PRU00169"/>
    </source>
</evidence>
<dbReference type="GO" id="GO:0000160">
    <property type="term" value="P:phosphorelay signal transduction system"/>
    <property type="evidence" value="ECO:0007669"/>
    <property type="project" value="InterPro"/>
</dbReference>
<keyword evidence="1 2" id="KW-0597">Phosphoprotein</keyword>
<sequence>MKKILFVEDEAALQEAFGGVLKQAGYQVIKALDGEIGLRLAKSEKPDLILLDLVLPKLHGFEVLKSLKKDKETEDIPVIVLTNLERTEDIEKAIELGAQTYLVKMQYNLTEVIEKIRKIIE</sequence>
<dbReference type="InterPro" id="IPR011006">
    <property type="entry name" value="CheY-like_superfamily"/>
</dbReference>
<evidence type="ECO:0000313" key="5">
    <source>
        <dbReference type="Proteomes" id="UP000178893"/>
    </source>
</evidence>
<dbReference type="PROSITE" id="PS50110">
    <property type="entry name" value="RESPONSE_REGULATORY"/>
    <property type="match status" value="1"/>
</dbReference>
<evidence type="ECO:0000256" key="1">
    <source>
        <dbReference type="ARBA" id="ARBA00022553"/>
    </source>
</evidence>
<reference evidence="4 5" key="1">
    <citation type="journal article" date="2016" name="Nat. Commun.">
        <title>Thousands of microbial genomes shed light on interconnected biogeochemical processes in an aquifer system.</title>
        <authorList>
            <person name="Anantharaman K."/>
            <person name="Brown C.T."/>
            <person name="Hug L.A."/>
            <person name="Sharon I."/>
            <person name="Castelle C.J."/>
            <person name="Probst A.J."/>
            <person name="Thomas B.C."/>
            <person name="Singh A."/>
            <person name="Wilkins M.J."/>
            <person name="Karaoz U."/>
            <person name="Brodie E.L."/>
            <person name="Williams K.H."/>
            <person name="Hubbard S.S."/>
            <person name="Banfield J.F."/>
        </authorList>
    </citation>
    <scope>NUCLEOTIDE SEQUENCE [LARGE SCALE GENOMIC DNA]</scope>
</reference>
<gene>
    <name evidence="4" type="ORF">A2V72_01480</name>
</gene>
<comment type="caution">
    <text evidence="4">The sequence shown here is derived from an EMBL/GenBank/DDBJ whole genome shotgun (WGS) entry which is preliminary data.</text>
</comment>
<dbReference type="EMBL" id="MHLW01000032">
    <property type="protein sequence ID" value="OGZ17565.1"/>
    <property type="molecule type" value="Genomic_DNA"/>
</dbReference>
<dbReference type="InterPro" id="IPR050595">
    <property type="entry name" value="Bact_response_regulator"/>
</dbReference>
<dbReference type="Gene3D" id="3.40.50.2300">
    <property type="match status" value="1"/>
</dbReference>
<name>A0A1G2DV83_9BACT</name>
<feature type="modified residue" description="4-aspartylphosphate" evidence="2">
    <location>
        <position position="52"/>
    </location>
</feature>
<organism evidence="4 5">
    <name type="scientific">Candidatus Nealsonbacteria bacterium RBG_13_37_56</name>
    <dbReference type="NCBI Taxonomy" id="1801661"/>
    <lineage>
        <taxon>Bacteria</taxon>
        <taxon>Candidatus Nealsoniibacteriota</taxon>
    </lineage>
</organism>
<protein>
    <recommendedName>
        <fullName evidence="3">Response regulatory domain-containing protein</fullName>
    </recommendedName>
</protein>
<dbReference type="AlphaFoldDB" id="A0A1G2DV83"/>
<dbReference type="InterPro" id="IPR001789">
    <property type="entry name" value="Sig_transdc_resp-reg_receiver"/>
</dbReference>
<proteinExistence type="predicted"/>
<dbReference type="Pfam" id="PF00072">
    <property type="entry name" value="Response_reg"/>
    <property type="match status" value="1"/>
</dbReference>
<dbReference type="PANTHER" id="PTHR44591:SF3">
    <property type="entry name" value="RESPONSE REGULATORY DOMAIN-CONTAINING PROTEIN"/>
    <property type="match status" value="1"/>
</dbReference>
<dbReference type="SMART" id="SM00448">
    <property type="entry name" value="REC"/>
    <property type="match status" value="1"/>
</dbReference>
<feature type="domain" description="Response regulatory" evidence="3">
    <location>
        <begin position="3"/>
        <end position="119"/>
    </location>
</feature>
<dbReference type="Proteomes" id="UP000178893">
    <property type="component" value="Unassembled WGS sequence"/>
</dbReference>
<dbReference type="PANTHER" id="PTHR44591">
    <property type="entry name" value="STRESS RESPONSE REGULATOR PROTEIN 1"/>
    <property type="match status" value="1"/>
</dbReference>
<evidence type="ECO:0000313" key="4">
    <source>
        <dbReference type="EMBL" id="OGZ17565.1"/>
    </source>
</evidence>
<accession>A0A1G2DV83</accession>
<dbReference type="SUPFAM" id="SSF52172">
    <property type="entry name" value="CheY-like"/>
    <property type="match status" value="1"/>
</dbReference>
<evidence type="ECO:0000259" key="3">
    <source>
        <dbReference type="PROSITE" id="PS50110"/>
    </source>
</evidence>